<dbReference type="EnsemblMetazoa" id="XM_020006604.1">
    <property type="protein sequence ID" value="XP_019862163.1"/>
    <property type="gene ID" value="LOC109590723"/>
</dbReference>
<organism evidence="1">
    <name type="scientific">Amphimedon queenslandica</name>
    <name type="common">Sponge</name>
    <dbReference type="NCBI Taxonomy" id="400682"/>
    <lineage>
        <taxon>Eukaryota</taxon>
        <taxon>Metazoa</taxon>
        <taxon>Porifera</taxon>
        <taxon>Demospongiae</taxon>
        <taxon>Heteroscleromorpha</taxon>
        <taxon>Haplosclerida</taxon>
        <taxon>Niphatidae</taxon>
        <taxon>Amphimedon</taxon>
    </lineage>
</organism>
<protein>
    <submittedName>
        <fullName evidence="1">Uncharacterized protein</fullName>
    </submittedName>
</protein>
<reference evidence="2" key="1">
    <citation type="journal article" date="2010" name="Nature">
        <title>The Amphimedon queenslandica genome and the evolution of animal complexity.</title>
        <authorList>
            <person name="Srivastava M."/>
            <person name="Simakov O."/>
            <person name="Chapman J."/>
            <person name="Fahey B."/>
            <person name="Gauthier M.E."/>
            <person name="Mitros T."/>
            <person name="Richards G.S."/>
            <person name="Conaco C."/>
            <person name="Dacre M."/>
            <person name="Hellsten U."/>
            <person name="Larroux C."/>
            <person name="Putnam N.H."/>
            <person name="Stanke M."/>
            <person name="Adamska M."/>
            <person name="Darling A."/>
            <person name="Degnan S.M."/>
            <person name="Oakley T.H."/>
            <person name="Plachetzki D.C."/>
            <person name="Zhai Y."/>
            <person name="Adamski M."/>
            <person name="Calcino A."/>
            <person name="Cummins S.F."/>
            <person name="Goodstein D.M."/>
            <person name="Harris C."/>
            <person name="Jackson D.J."/>
            <person name="Leys S.P."/>
            <person name="Shu S."/>
            <person name="Woodcroft B.J."/>
            <person name="Vervoort M."/>
            <person name="Kosik K.S."/>
            <person name="Manning G."/>
            <person name="Degnan B.M."/>
            <person name="Rokhsar D.S."/>
        </authorList>
    </citation>
    <scope>NUCLEOTIDE SEQUENCE [LARGE SCALE GENOMIC DNA]</scope>
</reference>
<sequence length="221" mass="25689">MMAGKVQNIKDVNDDDVRRCLWVAEEKVNDVKEEIRKYKSSVHMTEPKKLEYFWLSGKREVIQKICRDSIKEPISANPSARDNKTGLRCSTVDPFEMQFERNLGITLKCHFPLEPDDDRSAKVQQIIQKLYDMPNKEYDDPSIIYNIEIIEVTPAWSYTIQGGNGGLDDDVGQYERRIIDVTICDNDFRDCHLVCPEVLEADIITVLNEVWENHVIRQSKH</sequence>
<evidence type="ECO:0000313" key="1">
    <source>
        <dbReference type="EnsemblMetazoa" id="Aqu2.1.07320_001"/>
    </source>
</evidence>
<dbReference type="EnsemblMetazoa" id="Aqu2.1.07320_001">
    <property type="protein sequence ID" value="Aqu2.1.07320_001"/>
    <property type="gene ID" value="Aqu2.1.07320"/>
</dbReference>
<gene>
    <name evidence="1" type="primary">109590723</name>
</gene>
<name>A0A1X7SZ14_AMPQE</name>
<dbReference type="Proteomes" id="UP000007879">
    <property type="component" value="Unassembled WGS sequence"/>
</dbReference>
<keyword evidence="2" id="KW-1185">Reference proteome</keyword>
<accession>A0A1X7SZ14</accession>
<dbReference type="KEGG" id="aqu:109590723"/>
<dbReference type="AlphaFoldDB" id="A0A1X7SZ14"/>
<reference evidence="1" key="2">
    <citation type="submission" date="2017-05" db="UniProtKB">
        <authorList>
            <consortium name="EnsemblMetazoa"/>
        </authorList>
    </citation>
    <scope>IDENTIFICATION</scope>
</reference>
<dbReference type="InParanoid" id="A0A1X7SZ14"/>
<proteinExistence type="predicted"/>
<evidence type="ECO:0000313" key="2">
    <source>
        <dbReference type="Proteomes" id="UP000007879"/>
    </source>
</evidence>